<protein>
    <submittedName>
        <fullName evidence="2">Uncharacterized protein</fullName>
    </submittedName>
</protein>
<evidence type="ECO:0000313" key="2">
    <source>
        <dbReference type="EMBL" id="GFH56171.1"/>
    </source>
</evidence>
<dbReference type="Pfam" id="PF22086">
    <property type="entry name" value="DUF6940"/>
    <property type="match status" value="1"/>
</dbReference>
<reference evidence="2 3" key="1">
    <citation type="journal article" date="2021" name="Sci. Rep.">
        <title>The genome of the diatom Chaetoceros tenuissimus carries an ancient integrated fragment of an extant virus.</title>
        <authorList>
            <person name="Hongo Y."/>
            <person name="Kimura K."/>
            <person name="Takaki Y."/>
            <person name="Yoshida Y."/>
            <person name="Baba S."/>
            <person name="Kobayashi G."/>
            <person name="Nagasaki K."/>
            <person name="Hano T."/>
            <person name="Tomaru Y."/>
        </authorList>
    </citation>
    <scope>NUCLEOTIDE SEQUENCE [LARGE SCALE GENOMIC DNA]</scope>
    <source>
        <strain evidence="2 3">NIES-3715</strain>
    </source>
</reference>
<feature type="compositionally biased region" description="Basic and acidic residues" evidence="1">
    <location>
        <begin position="27"/>
        <end position="36"/>
    </location>
</feature>
<name>A0AAD3D1L1_9STRA</name>
<gene>
    <name evidence="2" type="ORF">CTEN210_12647</name>
</gene>
<keyword evidence="3" id="KW-1185">Reference proteome</keyword>
<dbReference type="AlphaFoldDB" id="A0AAD3D1L1"/>
<evidence type="ECO:0000256" key="1">
    <source>
        <dbReference type="SAM" id="MobiDB-lite"/>
    </source>
</evidence>
<comment type="caution">
    <text evidence="2">The sequence shown here is derived from an EMBL/GenBank/DDBJ whole genome shotgun (WGS) entry which is preliminary data.</text>
</comment>
<dbReference type="EMBL" id="BLLK01000051">
    <property type="protein sequence ID" value="GFH56171.1"/>
    <property type="molecule type" value="Genomic_DNA"/>
</dbReference>
<accession>A0AAD3D1L1</accession>
<dbReference type="InterPro" id="IPR054220">
    <property type="entry name" value="DUF6940"/>
</dbReference>
<evidence type="ECO:0000313" key="3">
    <source>
        <dbReference type="Proteomes" id="UP001054902"/>
    </source>
</evidence>
<feature type="region of interest" description="Disordered" evidence="1">
    <location>
        <begin position="1"/>
        <end position="38"/>
    </location>
</feature>
<dbReference type="Proteomes" id="UP001054902">
    <property type="component" value="Unassembled WGS sequence"/>
</dbReference>
<proteinExistence type="predicted"/>
<organism evidence="2 3">
    <name type="scientific">Chaetoceros tenuissimus</name>
    <dbReference type="NCBI Taxonomy" id="426638"/>
    <lineage>
        <taxon>Eukaryota</taxon>
        <taxon>Sar</taxon>
        <taxon>Stramenopiles</taxon>
        <taxon>Ochrophyta</taxon>
        <taxon>Bacillariophyta</taxon>
        <taxon>Coscinodiscophyceae</taxon>
        <taxon>Chaetocerotophycidae</taxon>
        <taxon>Chaetocerotales</taxon>
        <taxon>Chaetocerotaceae</taxon>
        <taxon>Chaetoceros</taxon>
    </lineage>
</organism>
<sequence>METQKEEKKQIRKQNASNEKSVKKKIKQSDETKENESSPIVYTLVEEQESKFKRFAASRNSQPLSVKDWTEKVLFDEDEIETFVNYINEQSQEYKAYFFETKGVSNKTCNKDFEFVLVNSEQLYKFGKYGADLDAFDEHFDPEENRTCTFFPNLSGSSTLIIPEPIQNDTDVYAHLANFLRMAPDIEIGDFWQLVGKQYKQAIQKEKTVWLSTSGLGVAYLHMRIDHRPKYYTYDPFRNEI</sequence>